<name>A0A8T5GDY0_9ARCH</name>
<gene>
    <name evidence="8" type="ORF">HON47_01200</name>
</gene>
<reference evidence="8" key="1">
    <citation type="journal article" date="2021" name="ISME J.">
        <title>Mercury methylation by metabolically versatile and cosmopolitan marine bacteria.</title>
        <authorList>
            <person name="Lin H."/>
            <person name="Ascher D.B."/>
            <person name="Myung Y."/>
            <person name="Lamborg C.H."/>
            <person name="Hallam S.J."/>
            <person name="Gionfriddo C.M."/>
            <person name="Holt K.E."/>
            <person name="Moreau J.W."/>
        </authorList>
    </citation>
    <scope>NUCLEOTIDE SEQUENCE</scope>
    <source>
        <strain evidence="8">SI075_bin30</strain>
    </source>
</reference>
<dbReference type="InterPro" id="IPR002034">
    <property type="entry name" value="AIPM/Hcit_synth_CS"/>
</dbReference>
<dbReference type="Gene3D" id="3.20.20.70">
    <property type="entry name" value="Aldolase class I"/>
    <property type="match status" value="1"/>
</dbReference>
<dbReference type="Gene3D" id="1.10.238.260">
    <property type="match status" value="1"/>
</dbReference>
<dbReference type="AlphaFoldDB" id="A0A8T5GDY0"/>
<dbReference type="Proteomes" id="UP000722459">
    <property type="component" value="Unassembled WGS sequence"/>
</dbReference>
<dbReference type="PROSITE" id="PS00815">
    <property type="entry name" value="AIPM_HOMOCIT_SYNTH_1"/>
    <property type="match status" value="1"/>
</dbReference>
<organism evidence="8 9">
    <name type="scientific">Candidatus Iainarchaeum sp</name>
    <dbReference type="NCBI Taxonomy" id="3101447"/>
    <lineage>
        <taxon>Archaea</taxon>
        <taxon>Candidatus Iainarchaeota</taxon>
        <taxon>Candidatus Iainarchaeia</taxon>
        <taxon>Candidatus Iainarchaeales</taxon>
        <taxon>Candidatus Iainarchaeaceae</taxon>
        <taxon>Candidatus Iainarchaeum</taxon>
    </lineage>
</organism>
<evidence type="ECO:0000256" key="3">
    <source>
        <dbReference type="ARBA" id="ARBA00022605"/>
    </source>
</evidence>
<comment type="similarity">
    <text evidence="6">Belongs to the alpha-IPM synthase/homocitrate synthase family.</text>
</comment>
<dbReference type="EMBL" id="JABJNZ010000019">
    <property type="protein sequence ID" value="MBT4870171.1"/>
    <property type="molecule type" value="Genomic_DNA"/>
</dbReference>
<feature type="domain" description="Pyruvate carboxyltransferase" evidence="7">
    <location>
        <begin position="10"/>
        <end position="260"/>
    </location>
</feature>
<evidence type="ECO:0000256" key="1">
    <source>
        <dbReference type="ARBA" id="ARBA00004689"/>
    </source>
</evidence>
<accession>A0A8T5GDY0</accession>
<sequence>MARERKMPRIEILDTTLRDGEQGHPGSFNLEQKYKMALELDKLGVDVIEAGFPIVSKTEIDIFKKLKGKTRAKLCALSSTHPKHVTAAIESGAHRINIFIPCSVEQMLVARPPITPREAVANTLGAIKMAKKAGMEIEITMMDAAHARPRFLSGFAKKLKKAGAQRLTLSDTKGALTAKQTTKMFRRIKRATKLPLSAHVHCDHGDPVELNVAAIKGGATQVHTTIGGIGERAGNTSLEAIIAQGFKHSFRTGINTKILEPQSHKIAGIGRFKIPERAPLIGKRTQEFRAGMHMKEALGAYSAFRPEDFGGKTKWMYGKGTSGKVTAELAKQLGYTPSREEVNSFVKHLKRYGERGHEKPEAYIKTLISRAERMRAHKAAQGHKKR</sequence>
<keyword evidence="3" id="KW-0028">Amino-acid biosynthesis</keyword>
<protein>
    <recommendedName>
        <fullName evidence="2">2-isopropylmalate synthase</fullName>
        <ecNumber evidence="2">2.3.3.13</ecNumber>
    </recommendedName>
</protein>
<comment type="pathway">
    <text evidence="1">Amino-acid biosynthesis; L-leucine biosynthesis; L-leucine from 3-methyl-2-oxobutanoate: step 1/4.</text>
</comment>
<dbReference type="EC" id="2.3.3.13" evidence="2"/>
<dbReference type="PANTHER" id="PTHR10277:SF9">
    <property type="entry name" value="2-ISOPROPYLMALATE SYNTHASE 1, CHLOROPLASTIC-RELATED"/>
    <property type="match status" value="1"/>
</dbReference>
<dbReference type="InterPro" id="IPR000891">
    <property type="entry name" value="PYR_CT"/>
</dbReference>
<evidence type="ECO:0000256" key="6">
    <source>
        <dbReference type="RuleBase" id="RU003523"/>
    </source>
</evidence>
<dbReference type="InterPro" id="IPR013785">
    <property type="entry name" value="Aldolase_TIM"/>
</dbReference>
<dbReference type="SUPFAM" id="SSF51569">
    <property type="entry name" value="Aldolase"/>
    <property type="match status" value="1"/>
</dbReference>
<dbReference type="InterPro" id="IPR050073">
    <property type="entry name" value="2-IPM_HCS-like"/>
</dbReference>
<dbReference type="GO" id="GO:0003852">
    <property type="term" value="F:2-isopropylmalate synthase activity"/>
    <property type="evidence" value="ECO:0007669"/>
    <property type="project" value="UniProtKB-EC"/>
</dbReference>
<keyword evidence="4 6" id="KW-0808">Transferase</keyword>
<dbReference type="PROSITE" id="PS50991">
    <property type="entry name" value="PYR_CT"/>
    <property type="match status" value="1"/>
</dbReference>
<dbReference type="Pfam" id="PF00682">
    <property type="entry name" value="HMGL-like"/>
    <property type="match status" value="1"/>
</dbReference>
<evidence type="ECO:0000256" key="2">
    <source>
        <dbReference type="ARBA" id="ARBA00012973"/>
    </source>
</evidence>
<proteinExistence type="inferred from homology"/>
<evidence type="ECO:0000313" key="8">
    <source>
        <dbReference type="EMBL" id="MBT4870171.1"/>
    </source>
</evidence>
<dbReference type="PANTHER" id="PTHR10277">
    <property type="entry name" value="HOMOCITRATE SYNTHASE-RELATED"/>
    <property type="match status" value="1"/>
</dbReference>
<comment type="caution">
    <text evidence="8">The sequence shown here is derived from an EMBL/GenBank/DDBJ whole genome shotgun (WGS) entry which is preliminary data.</text>
</comment>
<evidence type="ECO:0000256" key="5">
    <source>
        <dbReference type="ARBA" id="ARBA00023304"/>
    </source>
</evidence>
<evidence type="ECO:0000313" key="9">
    <source>
        <dbReference type="Proteomes" id="UP000722459"/>
    </source>
</evidence>
<keyword evidence="5" id="KW-0100">Branched-chain amino acid biosynthesis</keyword>
<dbReference type="GO" id="GO:0009098">
    <property type="term" value="P:L-leucine biosynthetic process"/>
    <property type="evidence" value="ECO:0007669"/>
    <property type="project" value="TreeGrafter"/>
</dbReference>
<evidence type="ECO:0000259" key="7">
    <source>
        <dbReference type="PROSITE" id="PS50991"/>
    </source>
</evidence>
<evidence type="ECO:0000256" key="4">
    <source>
        <dbReference type="ARBA" id="ARBA00022679"/>
    </source>
</evidence>